<evidence type="ECO:0000313" key="4">
    <source>
        <dbReference type="Proteomes" id="UP000054516"/>
    </source>
</evidence>
<feature type="transmembrane region" description="Helical" evidence="2">
    <location>
        <begin position="97"/>
        <end position="119"/>
    </location>
</feature>
<organism evidence="3">
    <name type="scientific">Rosellinia necatrix</name>
    <name type="common">White root-rot fungus</name>
    <dbReference type="NCBI Taxonomy" id="77044"/>
    <lineage>
        <taxon>Eukaryota</taxon>
        <taxon>Fungi</taxon>
        <taxon>Dikarya</taxon>
        <taxon>Ascomycota</taxon>
        <taxon>Pezizomycotina</taxon>
        <taxon>Sordariomycetes</taxon>
        <taxon>Xylariomycetidae</taxon>
        <taxon>Xylariales</taxon>
        <taxon>Xylariaceae</taxon>
        <taxon>Rosellinia</taxon>
    </lineage>
</organism>
<evidence type="ECO:0000313" key="3">
    <source>
        <dbReference type="EMBL" id="GAP83999.1"/>
    </source>
</evidence>
<reference evidence="3" key="1">
    <citation type="submission" date="2016-03" db="EMBL/GenBank/DDBJ databases">
        <title>Draft genome sequence of Rosellinia necatrix.</title>
        <authorList>
            <person name="Kanematsu S."/>
        </authorList>
    </citation>
    <scope>NUCLEOTIDE SEQUENCE [LARGE SCALE GENOMIC DNA]</scope>
    <source>
        <strain evidence="3">W97</strain>
    </source>
</reference>
<evidence type="ECO:0000256" key="2">
    <source>
        <dbReference type="SAM" id="Phobius"/>
    </source>
</evidence>
<accession>A0A1S7ULQ7</accession>
<dbReference type="STRING" id="77044.A0A1S7ULQ7"/>
<dbReference type="Proteomes" id="UP000054516">
    <property type="component" value="Unassembled WGS sequence"/>
</dbReference>
<evidence type="ECO:0000256" key="1">
    <source>
        <dbReference type="SAM" id="MobiDB-lite"/>
    </source>
</evidence>
<feature type="transmembrane region" description="Helical" evidence="2">
    <location>
        <begin position="149"/>
        <end position="168"/>
    </location>
</feature>
<name>A0A1S7ULQ7_ROSNE</name>
<dbReference type="OrthoDB" id="5279542at2759"/>
<gene>
    <name evidence="3" type="ORF">SAMD00023353_0602330</name>
</gene>
<proteinExistence type="predicted"/>
<keyword evidence="2" id="KW-1133">Transmembrane helix</keyword>
<keyword evidence="2" id="KW-0472">Membrane</keyword>
<dbReference type="AlphaFoldDB" id="A0A1S7ULQ7"/>
<feature type="transmembrane region" description="Helical" evidence="2">
    <location>
        <begin position="64"/>
        <end position="85"/>
    </location>
</feature>
<feature type="region of interest" description="Disordered" evidence="1">
    <location>
        <begin position="224"/>
        <end position="245"/>
    </location>
</feature>
<feature type="compositionally biased region" description="Low complexity" evidence="1">
    <location>
        <begin position="224"/>
        <end position="235"/>
    </location>
</feature>
<dbReference type="EMBL" id="DF977451">
    <property type="protein sequence ID" value="GAP83999.1"/>
    <property type="molecule type" value="Genomic_DNA"/>
</dbReference>
<feature type="transmembrane region" description="Helical" evidence="2">
    <location>
        <begin position="32"/>
        <end position="52"/>
    </location>
</feature>
<keyword evidence="4" id="KW-1185">Reference proteome</keyword>
<feature type="compositionally biased region" description="Polar residues" evidence="1">
    <location>
        <begin position="236"/>
        <end position="245"/>
    </location>
</feature>
<keyword evidence="2" id="KW-0812">Transmembrane</keyword>
<protein>
    <submittedName>
        <fullName evidence="3">Uncharacterized protein</fullName>
    </submittedName>
</protein>
<sequence length="289" mass="32607">MGHSRSRRRSGRDKLPDLPILRNQKKWNIIKVVLRSIALLLSIIDIAELIAIETARNALDYWPSVAYPVLGGFLLWDIVEFVVIASRGSISKGMHPGAHVGVELILWLGCVFTVSAQAYKANWGQLVAPDWVLEAVDIYPWSKLALTQFVFLSTLLFLRFIFFVRACVEVDRLKKDRRLQQLVFAIQKQGRDPQEIPLSAFRAVRETNEVTSSTVINALSTATRSSTTRSTMNTLQPSTPQQLSRSSAEERDFAFKYNFPITTVPELLESGIHPEDARNQKVLIGAFPR</sequence>